<feature type="signal peptide" evidence="1">
    <location>
        <begin position="1"/>
        <end position="21"/>
    </location>
</feature>
<dbReference type="STRING" id="569882.SAMN04490248_11295"/>
<feature type="chain" id="PRO_5011651728" description="Repeat domain-containing protein" evidence="1">
    <location>
        <begin position="22"/>
        <end position="246"/>
    </location>
</feature>
<sequence>MPIGLRALGVSLVFWAGGAAAQGTIIGAEYGDPTTRYDHAVLGDAVEWGSLTMRTDTCRPICGGNGLGTIRITLPETRVFEDIEPKLVDVGAETGKAAMVVESDLRHGARLALYGAQGMIAATPFIGQRNRWLAPIGAADLDGDGHVEIAYVDRPHLARTLRVWRFQGGALEQVADATGLTNHRIGQDFITGGIRDCGEGPELITVDANWTHIMASRFDGTRIETRRLAPYEARQSVAQVLDCEEN</sequence>
<dbReference type="OrthoDB" id="58662at2"/>
<evidence type="ECO:0000313" key="2">
    <source>
        <dbReference type="EMBL" id="SEO79439.1"/>
    </source>
</evidence>
<evidence type="ECO:0008006" key="4">
    <source>
        <dbReference type="Google" id="ProtNLM"/>
    </source>
</evidence>
<protein>
    <recommendedName>
        <fullName evidence="4">Repeat domain-containing protein</fullName>
    </recommendedName>
</protein>
<keyword evidence="3" id="KW-1185">Reference proteome</keyword>
<dbReference type="EMBL" id="FODS01000012">
    <property type="protein sequence ID" value="SEO79439.1"/>
    <property type="molecule type" value="Genomic_DNA"/>
</dbReference>
<accession>A0A1H8SKB5</accession>
<reference evidence="2 3" key="1">
    <citation type="submission" date="2016-10" db="EMBL/GenBank/DDBJ databases">
        <authorList>
            <person name="de Groot N.N."/>
        </authorList>
    </citation>
    <scope>NUCLEOTIDE SEQUENCE [LARGE SCALE GENOMIC DNA]</scope>
    <source>
        <strain evidence="2 3">DSM 27842</strain>
    </source>
</reference>
<evidence type="ECO:0000256" key="1">
    <source>
        <dbReference type="SAM" id="SignalP"/>
    </source>
</evidence>
<name>A0A1H8SKB5_9RHOB</name>
<keyword evidence="1" id="KW-0732">Signal</keyword>
<evidence type="ECO:0000313" key="3">
    <source>
        <dbReference type="Proteomes" id="UP000198893"/>
    </source>
</evidence>
<organism evidence="2 3">
    <name type="scientific">Salinihabitans flavidus</name>
    <dbReference type="NCBI Taxonomy" id="569882"/>
    <lineage>
        <taxon>Bacteria</taxon>
        <taxon>Pseudomonadati</taxon>
        <taxon>Pseudomonadota</taxon>
        <taxon>Alphaproteobacteria</taxon>
        <taxon>Rhodobacterales</taxon>
        <taxon>Roseobacteraceae</taxon>
        <taxon>Salinihabitans</taxon>
    </lineage>
</organism>
<dbReference type="RefSeq" id="WP_093118475.1">
    <property type="nucleotide sequence ID" value="NZ_FODS01000012.1"/>
</dbReference>
<proteinExistence type="predicted"/>
<dbReference type="AlphaFoldDB" id="A0A1H8SKB5"/>
<dbReference type="Proteomes" id="UP000198893">
    <property type="component" value="Unassembled WGS sequence"/>
</dbReference>
<gene>
    <name evidence="2" type="ORF">SAMN04490248_11295</name>
</gene>